<dbReference type="FunFam" id="2.30.38.10:FF:000001">
    <property type="entry name" value="Non-ribosomal peptide synthetase PvdI"/>
    <property type="match status" value="1"/>
</dbReference>
<accession>A0AAW6LRY5</accession>
<dbReference type="Gene3D" id="3.30.300.30">
    <property type="match status" value="2"/>
</dbReference>
<feature type="region of interest" description="Disordered" evidence="4">
    <location>
        <begin position="1566"/>
        <end position="1585"/>
    </location>
</feature>
<proteinExistence type="predicted"/>
<dbReference type="InterPro" id="IPR020806">
    <property type="entry name" value="PKS_PP-bd"/>
</dbReference>
<dbReference type="Pfam" id="PF13193">
    <property type="entry name" value="AMP-binding_C"/>
    <property type="match status" value="1"/>
</dbReference>
<dbReference type="Gene3D" id="3.30.559.10">
    <property type="entry name" value="Chloramphenicol acetyltransferase-like domain"/>
    <property type="match status" value="1"/>
</dbReference>
<name>A0AAW6LRY5_RHOSG</name>
<dbReference type="GO" id="GO:0043041">
    <property type="term" value="P:amino acid activation for nonribosomal peptide biosynthetic process"/>
    <property type="evidence" value="ECO:0007669"/>
    <property type="project" value="TreeGrafter"/>
</dbReference>
<dbReference type="SMART" id="SM00824">
    <property type="entry name" value="PKS_TE"/>
    <property type="match status" value="1"/>
</dbReference>
<sequence>MSEHVDVRVPKRERRTRRSRLVTPLLHQLMAAALEANPEGIAAVYAGRTMTYQELDERASVMARGLIDQGISPEDRVALAMPRSLELLVAIWGVAKSGAAFVPIDPSYPVDRIRHMLDDSRVVAGVTTVGVVRDLPTSSVNWFVVELDSISSATMDADPHYERDVRIRADNPAYVLYTSGTTGVPKGVVVTHSGLANLVAEQVVTFGLTRRSRVLHVASPSFDASIFEFLMAIGAAGTLIVSPPAVFGGADLAELISREGVTHAVITPAVLATIDPRALDSLEVVLSAGEALPPELVDHWAVPLPAGGKRRLQNGYGPTEATVMSTCSEPLSPGDAIVIGSAVRGVSVVVLDKRLQKVPIGAVGELYVAGAAIARGYHGRADLTASSFVALPNCSFGERAYRTGDLVRWVHVLDVGGRPQLEYVGRADFQVKIRGMRVEPGEVDAVISGHPDVAFAVTIACARGNGDTVLVSYALARQGCLLDLYAVKSWVSSRLPKHMVPAVLCPLDRIPLTPTGKLDRLALPAPTFDSVPLVAPQTQLECEIARVFEEVLELDAVGRDDNIHSLGGNSLSALRISARLGETLNTVVSARLLFESASLKDLAVAIEPTLGSGTLPAITRVVRPDLIPLSFAQERMWVLNCLDPQSSAYNIPLGLMIDGHLDVSALESALQDVIRRHEVLRTIYLQIDGLLGQHILSPEHAGLFFELQQVDEGELADAAAAAACLPFDLSKQIPLRVKLFQSSPSHYVLVLVVHHVATDGLSMAPLAGDLAAAYSSRRSGASPSWIPLDIQYADFALWQRQIMTDQDGNSPRVGRQLQYWVRTLDGIPDVIDLPRDRPRPTVLTTAGGVVSFELGARVHQRLFDLANAAGTSLFMVLHAAFGILLARLSDSSDVIIGTPVAGRDRAALDEMIGMFVNLLVLRLRVDLDVDFSEVLDRARRGDFDAFENSDVPFDRLVDELAVPRSPHRHPLFQVALAFQNMSEPKLELPDLVVSPIAIGGVVSKFELQLTVVECGNPGGGHVGLAASFTYATDLFEHSTVLAMADQFQRIVSAICENPNVIVGDIPLLDKSSEAALTRRAGSCEVSPRTLADLLWHAAEVDPSRVAVVDGPRSMTYRDLVFRSSAIARELTNRGIGAEDCVAVCVQRSLESVLAVWAVSAVGAAFLPIDPRYPARRVGYMLGDSSVAYGLTTARDCVGLPQTVDWIHIDSILSDSNGAFTASDRVRPVDTANSAYVIYTSGSTGQPKGVVVSHRGLASFASEQMSRYRLRPESRTLHFASPSFDASVLELLLAVGAGSTMVVVSPEILGGQELWDELARNKITHMFVTPSTLGSLPSTGLTDLDVVIAGGESCPSELVDRWSREVSFFNGYGPTETTVMATISEPLTQNLRVDIGAPVVGATAYVLDRRLRPVPDGVVGELYLAGAGVARGYHRRFGLTSSRFVANPFGPTGDRMYRTGDMARWCVGGVIEYIGRSDLQVQLRGIRIELGEVESALLACPGVAQAAAAVRGSAASPDRLIGYVVAEPEAGLHSDSIVAAARAALPSQLVPAEVVVLASLPLTRNGKLDRERLPSPTPKSRHVRPPITPTERVVASVFGTVLGLESDVMVGLDDDFFNFGGTSLLATCLADSLRTAAGTSVPARLVLEFPRVYDLAAAIDRGTDSGPDRALEVLLPIRPTGASTPVFCVHPLSGFAWSYAALSPFINADTPIYGLQSPYILESEGLPTSLDEYISRYLAEIVAVQPEGPYRLLGWSFGGLLAHGIATRLQESGRTVESLIMLDSMPTRVGGSISDMLVDELRSAGIEVGDPEHAGFSRHAMTDLYEMIRDHAESLTADRLGRLMNSLSCLGDCIDNYHPQLFAGNLSYISAAEHPNSKDAALLWQVFVTGEIQNVYVRVPHGSLLGPAGIAVVGPVVASFTNNAL</sequence>
<dbReference type="GO" id="GO:0008610">
    <property type="term" value="P:lipid biosynthetic process"/>
    <property type="evidence" value="ECO:0007669"/>
    <property type="project" value="UniProtKB-ARBA"/>
</dbReference>
<evidence type="ECO:0000256" key="4">
    <source>
        <dbReference type="SAM" id="MobiDB-lite"/>
    </source>
</evidence>
<dbReference type="FunFam" id="3.40.50.12780:FF:000012">
    <property type="entry name" value="Non-ribosomal peptide synthetase"/>
    <property type="match status" value="1"/>
</dbReference>
<evidence type="ECO:0000313" key="6">
    <source>
        <dbReference type="EMBL" id="MDE8649938.1"/>
    </source>
</evidence>
<dbReference type="InterPro" id="IPR001242">
    <property type="entry name" value="Condensation_dom"/>
</dbReference>
<dbReference type="GO" id="GO:0044550">
    <property type="term" value="P:secondary metabolite biosynthetic process"/>
    <property type="evidence" value="ECO:0007669"/>
    <property type="project" value="TreeGrafter"/>
</dbReference>
<dbReference type="Gene3D" id="3.40.50.1820">
    <property type="entry name" value="alpha/beta hydrolase"/>
    <property type="match status" value="1"/>
</dbReference>
<feature type="domain" description="Carrier" evidence="5">
    <location>
        <begin position="1584"/>
        <end position="1662"/>
    </location>
</feature>
<dbReference type="NCBIfam" id="TIGR01733">
    <property type="entry name" value="AA-adenyl-dom"/>
    <property type="match status" value="2"/>
</dbReference>
<dbReference type="Pfam" id="PF00501">
    <property type="entry name" value="AMP-binding"/>
    <property type="match status" value="2"/>
</dbReference>
<dbReference type="Gene3D" id="3.30.559.30">
    <property type="entry name" value="Nonribosomal peptide synthetase, condensation domain"/>
    <property type="match status" value="1"/>
</dbReference>
<dbReference type="SUPFAM" id="SSF52777">
    <property type="entry name" value="CoA-dependent acyltransferases"/>
    <property type="match status" value="2"/>
</dbReference>
<keyword evidence="2" id="KW-0596">Phosphopantetheine</keyword>
<dbReference type="Gene3D" id="3.40.50.980">
    <property type="match status" value="4"/>
</dbReference>
<dbReference type="InterPro" id="IPR023213">
    <property type="entry name" value="CAT-like_dom_sf"/>
</dbReference>
<reference evidence="6" key="1">
    <citation type="submission" date="2023-02" db="EMBL/GenBank/DDBJ databases">
        <title>A novel hydrolase synthesized by Rhodococcus erythropolis HQ is responsible for the detoxification of Zearalenone.</title>
        <authorList>
            <person name="Hu J."/>
            <person name="Xu J."/>
        </authorList>
    </citation>
    <scope>NUCLEOTIDE SEQUENCE</scope>
    <source>
        <strain evidence="6">HQ</strain>
    </source>
</reference>
<dbReference type="SUPFAM" id="SSF53474">
    <property type="entry name" value="alpha/beta-Hydrolases"/>
    <property type="match status" value="1"/>
</dbReference>
<dbReference type="Pfam" id="PF00550">
    <property type="entry name" value="PP-binding"/>
    <property type="match status" value="2"/>
</dbReference>
<comment type="caution">
    <text evidence="6">The sequence shown here is derived from an EMBL/GenBank/DDBJ whole genome shotgun (WGS) entry which is preliminary data.</text>
</comment>
<dbReference type="GO" id="GO:0003824">
    <property type="term" value="F:catalytic activity"/>
    <property type="evidence" value="ECO:0007669"/>
    <property type="project" value="InterPro"/>
</dbReference>
<dbReference type="SUPFAM" id="SSF56801">
    <property type="entry name" value="Acetyl-CoA synthetase-like"/>
    <property type="match status" value="2"/>
</dbReference>
<dbReference type="SUPFAM" id="SSF47336">
    <property type="entry name" value="ACP-like"/>
    <property type="match status" value="2"/>
</dbReference>
<keyword evidence="3" id="KW-0597">Phosphoprotein</keyword>
<gene>
    <name evidence="6" type="ORF">PXH69_33785</name>
</gene>
<protein>
    <submittedName>
        <fullName evidence="6">Amino acid adenylation domain-containing protein</fullName>
    </submittedName>
</protein>
<dbReference type="InterPro" id="IPR020845">
    <property type="entry name" value="AMP-binding_CS"/>
</dbReference>
<dbReference type="Pfam" id="PF00975">
    <property type="entry name" value="Thioesterase"/>
    <property type="match status" value="1"/>
</dbReference>
<dbReference type="CDD" id="cd19540">
    <property type="entry name" value="LCL_NRPS-like"/>
    <property type="match status" value="1"/>
</dbReference>
<dbReference type="InterPro" id="IPR000873">
    <property type="entry name" value="AMP-dep_synth/lig_dom"/>
</dbReference>
<dbReference type="FunFam" id="3.40.50.980:FF:000001">
    <property type="entry name" value="Non-ribosomal peptide synthetase"/>
    <property type="match status" value="1"/>
</dbReference>
<evidence type="ECO:0000313" key="7">
    <source>
        <dbReference type="Proteomes" id="UP001217325"/>
    </source>
</evidence>
<organism evidence="6 7">
    <name type="scientific">Rhodococcus qingshengii</name>
    <dbReference type="NCBI Taxonomy" id="334542"/>
    <lineage>
        <taxon>Bacteria</taxon>
        <taxon>Bacillati</taxon>
        <taxon>Actinomycetota</taxon>
        <taxon>Actinomycetes</taxon>
        <taxon>Mycobacteriales</taxon>
        <taxon>Nocardiaceae</taxon>
        <taxon>Rhodococcus</taxon>
        <taxon>Rhodococcus erythropolis group</taxon>
    </lineage>
</organism>
<evidence type="ECO:0000256" key="1">
    <source>
        <dbReference type="ARBA" id="ARBA00001957"/>
    </source>
</evidence>
<dbReference type="InterPro" id="IPR009081">
    <property type="entry name" value="PP-bd_ACP"/>
</dbReference>
<dbReference type="Pfam" id="PF00668">
    <property type="entry name" value="Condensation"/>
    <property type="match status" value="1"/>
</dbReference>
<dbReference type="SMART" id="SM00823">
    <property type="entry name" value="PKS_PP"/>
    <property type="match status" value="2"/>
</dbReference>
<dbReference type="GO" id="GO:0005737">
    <property type="term" value="C:cytoplasm"/>
    <property type="evidence" value="ECO:0007669"/>
    <property type="project" value="TreeGrafter"/>
</dbReference>
<dbReference type="RefSeq" id="WP_275233092.1">
    <property type="nucleotide sequence ID" value="NZ_JARDXE010000038.1"/>
</dbReference>
<comment type="cofactor">
    <cofactor evidence="1">
        <name>pantetheine 4'-phosphate</name>
        <dbReference type="ChEBI" id="CHEBI:47942"/>
    </cofactor>
</comment>
<dbReference type="Gene3D" id="2.30.38.10">
    <property type="entry name" value="Luciferase, Domain 3"/>
    <property type="match status" value="2"/>
</dbReference>
<dbReference type="InterPro" id="IPR010071">
    <property type="entry name" value="AA_adenyl_dom"/>
</dbReference>
<dbReference type="PROSITE" id="PS50075">
    <property type="entry name" value="CARRIER"/>
    <property type="match status" value="2"/>
</dbReference>
<dbReference type="InterPro" id="IPR029058">
    <property type="entry name" value="AB_hydrolase_fold"/>
</dbReference>
<dbReference type="InterPro" id="IPR006162">
    <property type="entry name" value="Ppantetheine_attach_site"/>
</dbReference>
<dbReference type="InterPro" id="IPR045851">
    <property type="entry name" value="AMP-bd_C_sf"/>
</dbReference>
<dbReference type="PANTHER" id="PTHR45527:SF1">
    <property type="entry name" value="FATTY ACID SYNTHASE"/>
    <property type="match status" value="1"/>
</dbReference>
<dbReference type="InterPro" id="IPR001031">
    <property type="entry name" value="Thioesterase"/>
</dbReference>
<dbReference type="InterPro" id="IPR020802">
    <property type="entry name" value="TesA-like"/>
</dbReference>
<dbReference type="PANTHER" id="PTHR45527">
    <property type="entry name" value="NONRIBOSOMAL PEPTIDE SYNTHETASE"/>
    <property type="match status" value="1"/>
</dbReference>
<dbReference type="InterPro" id="IPR025110">
    <property type="entry name" value="AMP-bd_C"/>
</dbReference>
<dbReference type="PROSITE" id="PS00455">
    <property type="entry name" value="AMP_BINDING"/>
    <property type="match status" value="2"/>
</dbReference>
<evidence type="ECO:0000256" key="3">
    <source>
        <dbReference type="ARBA" id="ARBA00022553"/>
    </source>
</evidence>
<dbReference type="Gene3D" id="1.10.1200.10">
    <property type="entry name" value="ACP-like"/>
    <property type="match status" value="1"/>
</dbReference>
<dbReference type="PROSITE" id="PS00012">
    <property type="entry name" value="PHOSPHOPANTETHEINE"/>
    <property type="match status" value="1"/>
</dbReference>
<dbReference type="GO" id="GO:0031177">
    <property type="term" value="F:phosphopantetheine binding"/>
    <property type="evidence" value="ECO:0007669"/>
    <property type="project" value="InterPro"/>
</dbReference>
<evidence type="ECO:0000259" key="5">
    <source>
        <dbReference type="PROSITE" id="PS50075"/>
    </source>
</evidence>
<dbReference type="Proteomes" id="UP001217325">
    <property type="component" value="Unassembled WGS sequence"/>
</dbReference>
<feature type="domain" description="Carrier" evidence="5">
    <location>
        <begin position="535"/>
        <end position="610"/>
    </location>
</feature>
<dbReference type="InterPro" id="IPR036736">
    <property type="entry name" value="ACP-like_sf"/>
</dbReference>
<evidence type="ECO:0000256" key="2">
    <source>
        <dbReference type="ARBA" id="ARBA00022450"/>
    </source>
</evidence>
<dbReference type="EMBL" id="JARDXE010000038">
    <property type="protein sequence ID" value="MDE8649938.1"/>
    <property type="molecule type" value="Genomic_DNA"/>
</dbReference>